<proteinExistence type="predicted"/>
<evidence type="ECO:0000256" key="1">
    <source>
        <dbReference type="SAM" id="Coils"/>
    </source>
</evidence>
<keyword evidence="1" id="KW-0175">Coiled coil</keyword>
<feature type="region of interest" description="Disordered" evidence="2">
    <location>
        <begin position="39"/>
        <end position="59"/>
    </location>
</feature>
<evidence type="ECO:0000256" key="2">
    <source>
        <dbReference type="SAM" id="MobiDB-lite"/>
    </source>
</evidence>
<feature type="compositionally biased region" description="Polar residues" evidence="2">
    <location>
        <begin position="39"/>
        <end position="48"/>
    </location>
</feature>
<reference evidence="4" key="1">
    <citation type="submission" date="2016-05" db="EMBL/GenBank/DDBJ databases">
        <title>Comparative genomics of biotechnologically important yeasts.</title>
        <authorList>
            <consortium name="DOE Joint Genome Institute"/>
            <person name="Riley R."/>
            <person name="Haridas S."/>
            <person name="Wolfe K.H."/>
            <person name="Lopes M.R."/>
            <person name="Hittinger C.T."/>
            <person name="Goker M."/>
            <person name="Salamov A."/>
            <person name="Wisecaver J."/>
            <person name="Long T.M."/>
            <person name="Aerts A.L."/>
            <person name="Barry K."/>
            <person name="Choi C."/>
            <person name="Clum A."/>
            <person name="Coughlan A.Y."/>
            <person name="Deshpande S."/>
            <person name="Douglass A.P."/>
            <person name="Hanson S.J."/>
            <person name="Klenk H.-P."/>
            <person name="Labutti K."/>
            <person name="Lapidus A."/>
            <person name="Lindquist E."/>
            <person name="Lipzen A."/>
            <person name="Meier-Kolthoff J.P."/>
            <person name="Ohm R.A."/>
            <person name="Otillar R.P."/>
            <person name="Pangilinan J."/>
            <person name="Peng Y."/>
            <person name="Rokas A."/>
            <person name="Rosa C.A."/>
            <person name="Scheuner C."/>
            <person name="Sibirny A.A."/>
            <person name="Slot J.C."/>
            <person name="Stielow J.B."/>
            <person name="Sun H."/>
            <person name="Kurtzman C.P."/>
            <person name="Blackwell M."/>
            <person name="Grigoriev I.V."/>
            <person name="Jeffries T.W."/>
        </authorList>
    </citation>
    <scope>NUCLEOTIDE SEQUENCE [LARGE SCALE GENOMIC DNA]</scope>
    <source>
        <strain evidence="4">NRRL Y-2460</strain>
    </source>
</reference>
<dbReference type="EMBL" id="KV454012">
    <property type="protein sequence ID" value="ODV96876.1"/>
    <property type="molecule type" value="Genomic_DNA"/>
</dbReference>
<keyword evidence="4" id="KW-1185">Reference proteome</keyword>
<evidence type="ECO:0000313" key="3">
    <source>
        <dbReference type="EMBL" id="ODV96876.1"/>
    </source>
</evidence>
<organism evidence="3 4">
    <name type="scientific">Pachysolen tannophilus NRRL Y-2460</name>
    <dbReference type="NCBI Taxonomy" id="669874"/>
    <lineage>
        <taxon>Eukaryota</taxon>
        <taxon>Fungi</taxon>
        <taxon>Dikarya</taxon>
        <taxon>Ascomycota</taxon>
        <taxon>Saccharomycotina</taxon>
        <taxon>Pichiomycetes</taxon>
        <taxon>Pachysolenaceae</taxon>
        <taxon>Pachysolen</taxon>
    </lineage>
</organism>
<feature type="coiled-coil region" evidence="1">
    <location>
        <begin position="132"/>
        <end position="159"/>
    </location>
</feature>
<gene>
    <name evidence="3" type="ORF">PACTADRAFT_1463</name>
</gene>
<sequence>MRSGKNGRLVVLLAQEGRFIRTNFSSIITLRQQSLNTTSSRQLGSLSNRSKKAKIGASSSRFKTKKDIPSYVKAPEVIRKELKEKYGKIDEKIINGIIEDAQQENSALQQVTKENGEIDINSLRAKSNEDFLRFFEVTMDETERDIQRLIETYQEEEEEVETGMGLIPENDDLKDLKEIAVELDRNTQRNKVSGLQTFISILRELNNEINKSSKDVPIELIARAFELASQIPDERKKKISMYYSANLIYYPGKLRLDPINELFYIETLIQNKKFIKAENLWQSRKYKDVKDQRFWYERGIGFYLSMNDVKKAEKLAFEILQKFNYLHPSEYVNIIRHYSIILNNDTKYKFWLDKLIQDCCSKIGFDTEFKETENLGWLGEDHNAAFDHYNKIEKLRFTDMVELLKIVFQHEKCDDAIRLINLFLKQSPKVLPFLFNILQDPFHKKTLFQLHQRLKEIEKIEFREKIESLVPDKDESKKFLMEQRNLKYLRYLENKKRKKTGDSKNETSMLSRLSSVDCYKLMKDFILRKEVSKAKELFDDMNEMRLNLIQAGYTVQEIDEFEKSFIPPAQCGQFLLMLQVYGRTQDKDTLIAIEALLSQMDELKIRKNTYFLNQLILTYYRKKMFNKALEVINLEVFDKVKKDDNFKITNLLFKNIWMVYRDNYRTYKDDHDRMKNMDQLVSNSLSILIKKKLILPTEDTFLMMMNIALNSKLYTQSIILLDVVSNIYDFQISKKLFIEILKILLQKLDKYLINNKHLNSKMIIIEFLEEMEFFKKNLLIDSNHRVKKTLNSETKNLQFQYELISYFILKYYKLVRGDGVEILDFNSKLISYKRKFNNNVLKFENSEQLIRKGELLKNELLQYYKYR</sequence>
<protein>
    <submittedName>
        <fullName evidence="3">Uncharacterized protein</fullName>
    </submittedName>
</protein>
<evidence type="ECO:0000313" key="4">
    <source>
        <dbReference type="Proteomes" id="UP000094236"/>
    </source>
</evidence>
<dbReference type="Proteomes" id="UP000094236">
    <property type="component" value="Unassembled WGS sequence"/>
</dbReference>
<accession>A0A1E4TYQ8</accession>
<dbReference type="OrthoDB" id="185373at2759"/>
<dbReference type="AlphaFoldDB" id="A0A1E4TYQ8"/>
<name>A0A1E4TYQ8_PACTA</name>